<dbReference type="Proteomes" id="UP000243205">
    <property type="component" value="Unassembled WGS sequence"/>
</dbReference>
<name>A0A1G7F1F1_9BACT</name>
<keyword evidence="3" id="KW-1185">Reference proteome</keyword>
<dbReference type="AlphaFoldDB" id="A0A1G7F1F1"/>
<dbReference type="SUPFAM" id="SSF53098">
    <property type="entry name" value="Ribonuclease H-like"/>
    <property type="match status" value="1"/>
</dbReference>
<accession>A0A1G7F1F1</accession>
<dbReference type="InterPro" id="IPR001584">
    <property type="entry name" value="Integrase_cat-core"/>
</dbReference>
<organism evidence="2 3">
    <name type="scientific">Desulfuromonas thiophila</name>
    <dbReference type="NCBI Taxonomy" id="57664"/>
    <lineage>
        <taxon>Bacteria</taxon>
        <taxon>Pseudomonadati</taxon>
        <taxon>Thermodesulfobacteriota</taxon>
        <taxon>Desulfuromonadia</taxon>
        <taxon>Desulfuromonadales</taxon>
        <taxon>Desulfuromonadaceae</taxon>
        <taxon>Desulfuromonas</taxon>
    </lineage>
</organism>
<feature type="non-terminal residue" evidence="2">
    <location>
        <position position="1"/>
    </location>
</feature>
<gene>
    <name evidence="2" type="ORF">SAMN05661003_1261</name>
</gene>
<dbReference type="InterPro" id="IPR036397">
    <property type="entry name" value="RNaseH_sf"/>
</dbReference>
<feature type="domain" description="Integrase catalytic" evidence="1">
    <location>
        <begin position="1"/>
        <end position="76"/>
    </location>
</feature>
<dbReference type="PROSITE" id="PS50994">
    <property type="entry name" value="INTEGRASE"/>
    <property type="match status" value="1"/>
</dbReference>
<reference evidence="3" key="1">
    <citation type="submission" date="2016-10" db="EMBL/GenBank/DDBJ databases">
        <authorList>
            <person name="Varghese N."/>
            <person name="Submissions S."/>
        </authorList>
    </citation>
    <scope>NUCLEOTIDE SEQUENCE [LARGE SCALE GENOMIC DNA]</scope>
    <source>
        <strain evidence="3">DSM 8987</strain>
    </source>
</reference>
<sequence length="76" mass="8884">KFWGITPSFAFVAEPQTNGVAERFNRTLKEQAIYGRVFRNITDVREAVKTFVELYNSEWRVEKNGFRSPDEIRQAA</sequence>
<dbReference type="EMBL" id="FNAQ01000026">
    <property type="protein sequence ID" value="SDE69734.1"/>
    <property type="molecule type" value="Genomic_DNA"/>
</dbReference>
<dbReference type="RefSeq" id="WP_143012172.1">
    <property type="nucleotide sequence ID" value="NZ_FNAQ01000026.1"/>
</dbReference>
<evidence type="ECO:0000259" key="1">
    <source>
        <dbReference type="PROSITE" id="PS50994"/>
    </source>
</evidence>
<evidence type="ECO:0000313" key="3">
    <source>
        <dbReference type="Proteomes" id="UP000243205"/>
    </source>
</evidence>
<protein>
    <submittedName>
        <fullName evidence="2">Integrase core domain-containing protein</fullName>
    </submittedName>
</protein>
<dbReference type="GO" id="GO:0015074">
    <property type="term" value="P:DNA integration"/>
    <property type="evidence" value="ECO:0007669"/>
    <property type="project" value="InterPro"/>
</dbReference>
<dbReference type="Gene3D" id="3.30.420.10">
    <property type="entry name" value="Ribonuclease H-like superfamily/Ribonuclease H"/>
    <property type="match status" value="1"/>
</dbReference>
<evidence type="ECO:0000313" key="2">
    <source>
        <dbReference type="EMBL" id="SDE69734.1"/>
    </source>
</evidence>
<dbReference type="Pfam" id="PF13683">
    <property type="entry name" value="rve_3"/>
    <property type="match status" value="1"/>
</dbReference>
<dbReference type="OrthoDB" id="5399942at2"/>
<dbReference type="InterPro" id="IPR012337">
    <property type="entry name" value="RNaseH-like_sf"/>
</dbReference>
<dbReference type="GO" id="GO:0003676">
    <property type="term" value="F:nucleic acid binding"/>
    <property type="evidence" value="ECO:0007669"/>
    <property type="project" value="InterPro"/>
</dbReference>
<proteinExistence type="predicted"/>